<dbReference type="FunFam" id="3.40.50.40:FF:000001">
    <property type="entry name" value="L-asparaginase 1"/>
    <property type="match status" value="1"/>
</dbReference>
<evidence type="ECO:0000256" key="6">
    <source>
        <dbReference type="PIRSR" id="PIRSR001220-2"/>
    </source>
</evidence>
<keyword evidence="12" id="KW-1185">Reference proteome</keyword>
<dbReference type="InterPro" id="IPR027474">
    <property type="entry name" value="L-asparaginase_N"/>
</dbReference>
<dbReference type="PRINTS" id="PR00139">
    <property type="entry name" value="ASNGLNASE"/>
</dbReference>
<dbReference type="InterPro" id="IPR037152">
    <property type="entry name" value="L-asparaginase_N_sf"/>
</dbReference>
<dbReference type="InterPro" id="IPR006034">
    <property type="entry name" value="Asparaginase/glutaminase-like"/>
</dbReference>
<dbReference type="Pfam" id="PF00710">
    <property type="entry name" value="Asparaginase"/>
    <property type="match status" value="1"/>
</dbReference>
<gene>
    <name evidence="11" type="ORF">ATOP_06960</name>
</gene>
<dbReference type="InterPro" id="IPR006033">
    <property type="entry name" value="AsnA_fam"/>
</dbReference>
<dbReference type="PROSITE" id="PS00144">
    <property type="entry name" value="ASN_GLN_ASE_1"/>
    <property type="match status" value="1"/>
</dbReference>
<dbReference type="PANTHER" id="PTHR11707">
    <property type="entry name" value="L-ASPARAGINASE"/>
    <property type="match status" value="1"/>
</dbReference>
<dbReference type="Proteomes" id="UP001055025">
    <property type="component" value="Unassembled WGS sequence"/>
</dbReference>
<dbReference type="CDD" id="cd08963">
    <property type="entry name" value="L-asparaginase_I"/>
    <property type="match status" value="1"/>
</dbReference>
<dbReference type="Pfam" id="PF17763">
    <property type="entry name" value="Asparaginase_C"/>
    <property type="match status" value="1"/>
</dbReference>
<feature type="binding site" evidence="6">
    <location>
        <position position="63"/>
    </location>
    <ligand>
        <name>substrate</name>
    </ligand>
</feature>
<dbReference type="PANTHER" id="PTHR11707:SF28">
    <property type="entry name" value="60 KDA LYSOPHOSPHOLIPASE"/>
    <property type="match status" value="1"/>
</dbReference>
<sequence length="356" mass="38361">MTTTADAPRILLIYTGGTIGMTEDHATGTLVPFDFSHLMENVPKIGRLGYRLDHVELDPPIDSSNMNPALWAKVCHMVADVYDSYDGFVILHGTDTMAYTASALSFMLGALAKPVVLTGSQLPIGEIREDGTENLITALQVAAARDPRDGGPMVREVVISFGRDILRGNRATKASSTNFGAFKTFNYPPLGRSDLHIDFNRDRLWRPAGDTPLNPCFAMDDAVTELVVYPGISERVLRGTLSIDGVKAFVLRTYGAGNAPTEDWFVDALADAVKAGKVVVNVTQCPAGGVEEKRYATGDALARAGVVSGYDMTGEAALTKLMHLFGRGLSPEQVTSYMQVSMRGELTAPLSRAQAR</sequence>
<dbReference type="InterPro" id="IPR036152">
    <property type="entry name" value="Asp/glu_Ase-like_sf"/>
</dbReference>
<evidence type="ECO:0000256" key="1">
    <source>
        <dbReference type="ARBA" id="ARBA00010518"/>
    </source>
</evidence>
<dbReference type="EC" id="3.5.1.1" evidence="2"/>
<dbReference type="InterPro" id="IPR027473">
    <property type="entry name" value="L-asparaginase_C"/>
</dbReference>
<protein>
    <recommendedName>
        <fullName evidence="2">asparaginase</fullName>
        <ecNumber evidence="2">3.5.1.1</ecNumber>
    </recommendedName>
</protein>
<dbReference type="SMART" id="SM00870">
    <property type="entry name" value="Asparaginase"/>
    <property type="match status" value="1"/>
</dbReference>
<dbReference type="PIRSF" id="PIRSF001220">
    <property type="entry name" value="L-ASNase_gatD"/>
    <property type="match status" value="1"/>
</dbReference>
<dbReference type="RefSeq" id="WP_135977710.1">
    <property type="nucleotide sequence ID" value="NZ_BQKC01000001.1"/>
</dbReference>
<dbReference type="GO" id="GO:0009066">
    <property type="term" value="P:aspartate family amino acid metabolic process"/>
    <property type="evidence" value="ECO:0007669"/>
    <property type="project" value="UniProtKB-ARBA"/>
</dbReference>
<organism evidence="11 12">
    <name type="scientific">Granulimonas faecalis</name>
    <dbReference type="NCBI Taxonomy" id="2894155"/>
    <lineage>
        <taxon>Bacteria</taxon>
        <taxon>Bacillati</taxon>
        <taxon>Actinomycetota</taxon>
        <taxon>Coriobacteriia</taxon>
        <taxon>Coriobacteriales</taxon>
        <taxon>Kribbibacteriaceae</taxon>
        <taxon>Granulimonas</taxon>
    </lineage>
</organism>
<dbReference type="InterPro" id="IPR040919">
    <property type="entry name" value="Asparaginase_C"/>
</dbReference>
<dbReference type="SUPFAM" id="SSF53774">
    <property type="entry name" value="Glutaminase/Asparaginase"/>
    <property type="match status" value="1"/>
</dbReference>
<comment type="caution">
    <text evidence="11">The sequence shown here is derived from an EMBL/GenBank/DDBJ whole genome shotgun (WGS) entry which is preliminary data.</text>
</comment>
<comment type="similarity">
    <text evidence="1">Belongs to the asparaginase 1 family.</text>
</comment>
<name>A0AAV5B014_9ACTN</name>
<feature type="active site" evidence="8">
    <location>
        <position position="94"/>
    </location>
</feature>
<dbReference type="PROSITE" id="PS00917">
    <property type="entry name" value="ASN_GLN_ASE_2"/>
    <property type="match status" value="1"/>
</dbReference>
<dbReference type="PROSITE" id="PS51732">
    <property type="entry name" value="ASN_GLN_ASE_3"/>
    <property type="match status" value="1"/>
</dbReference>
<evidence type="ECO:0000313" key="11">
    <source>
        <dbReference type="EMBL" id="GJM55041.1"/>
    </source>
</evidence>
<evidence type="ECO:0000256" key="2">
    <source>
        <dbReference type="ARBA" id="ARBA00012920"/>
    </source>
</evidence>
<feature type="domain" description="Asparaginase/glutaminase C-terminal" evidence="10">
    <location>
        <begin position="226"/>
        <end position="338"/>
    </location>
</feature>
<dbReference type="InterPro" id="IPR020827">
    <property type="entry name" value="Asparaginase/glutaminase_AS1"/>
</dbReference>
<dbReference type="PIRSF" id="PIRSF500176">
    <property type="entry name" value="L_ASNase"/>
    <property type="match status" value="1"/>
</dbReference>
<proteinExistence type="inferred from homology"/>
<evidence type="ECO:0000256" key="5">
    <source>
        <dbReference type="PIRSR" id="PIRSR001220-1"/>
    </source>
</evidence>
<dbReference type="Gene3D" id="3.40.50.1170">
    <property type="entry name" value="L-asparaginase, N-terminal domain"/>
    <property type="match status" value="1"/>
</dbReference>
<dbReference type="EMBL" id="BQKC01000001">
    <property type="protein sequence ID" value="GJM55041.1"/>
    <property type="molecule type" value="Genomic_DNA"/>
</dbReference>
<evidence type="ECO:0000313" key="12">
    <source>
        <dbReference type="Proteomes" id="UP001055025"/>
    </source>
</evidence>
<evidence type="ECO:0000256" key="7">
    <source>
        <dbReference type="PROSITE-ProRule" id="PRU10099"/>
    </source>
</evidence>
<evidence type="ECO:0000256" key="4">
    <source>
        <dbReference type="ARBA" id="ARBA00049366"/>
    </source>
</evidence>
<feature type="binding site" evidence="6">
    <location>
        <begin position="94"/>
        <end position="95"/>
    </location>
    <ligand>
        <name>substrate</name>
    </ligand>
</feature>
<evidence type="ECO:0000256" key="3">
    <source>
        <dbReference type="ARBA" id="ARBA00022801"/>
    </source>
</evidence>
<dbReference type="GO" id="GO:0004067">
    <property type="term" value="F:asparaginase activity"/>
    <property type="evidence" value="ECO:0007669"/>
    <property type="project" value="UniProtKB-UniRule"/>
</dbReference>
<comment type="catalytic activity">
    <reaction evidence="4">
        <text>L-asparagine + H2O = L-aspartate + NH4(+)</text>
        <dbReference type="Rhea" id="RHEA:21016"/>
        <dbReference type="ChEBI" id="CHEBI:15377"/>
        <dbReference type="ChEBI" id="CHEBI:28938"/>
        <dbReference type="ChEBI" id="CHEBI:29991"/>
        <dbReference type="ChEBI" id="CHEBI:58048"/>
        <dbReference type="EC" id="3.5.1.1"/>
    </reaction>
</comment>
<dbReference type="Gene3D" id="3.40.50.40">
    <property type="match status" value="1"/>
</dbReference>
<dbReference type="InterPro" id="IPR041725">
    <property type="entry name" value="L-asparaginase_I"/>
</dbReference>
<dbReference type="FunFam" id="3.40.50.1170:FF:000001">
    <property type="entry name" value="L-asparaginase 2"/>
    <property type="match status" value="1"/>
</dbReference>
<dbReference type="SFLD" id="SFLDS00057">
    <property type="entry name" value="Glutaminase/Asparaginase"/>
    <property type="match status" value="1"/>
</dbReference>
<evidence type="ECO:0000256" key="8">
    <source>
        <dbReference type="PROSITE-ProRule" id="PRU10100"/>
    </source>
</evidence>
<dbReference type="NCBIfam" id="TIGR00519">
    <property type="entry name" value="asnASE_I"/>
    <property type="match status" value="1"/>
</dbReference>
<feature type="active site" description="O-isoaspartyl threonine intermediate" evidence="5">
    <location>
        <position position="18"/>
    </location>
</feature>
<feature type="active site" evidence="7">
    <location>
        <position position="18"/>
    </location>
</feature>
<accession>A0AAV5B014</accession>
<keyword evidence="3" id="KW-0378">Hydrolase</keyword>
<reference evidence="11" key="1">
    <citation type="journal article" date="2022" name="Int. J. Syst. Evol. Microbiol.">
        <title>Granulimonas faecalis gen. nov., sp. nov., and Leptogranulimonas caecicola gen. nov., sp. nov., novel lactate-producing Atopobiaceae bacteria isolated from mouse intestines, and an emended description of the family Atopobiaceae.</title>
        <authorList>
            <person name="Morinaga K."/>
            <person name="Kusada H."/>
            <person name="Sakamoto S."/>
            <person name="Murakami T."/>
            <person name="Toyoda A."/>
            <person name="Mori H."/>
            <person name="Meng X.Y."/>
            <person name="Takashino M."/>
            <person name="Murotomi K."/>
            <person name="Tamaki H."/>
        </authorList>
    </citation>
    <scope>NUCLEOTIDE SEQUENCE</scope>
    <source>
        <strain evidence="11">OPF53</strain>
    </source>
</reference>
<dbReference type="InterPro" id="IPR027475">
    <property type="entry name" value="Asparaginase/glutaminase_AS2"/>
</dbReference>
<evidence type="ECO:0000259" key="9">
    <source>
        <dbReference type="Pfam" id="PF00710"/>
    </source>
</evidence>
<evidence type="ECO:0000259" key="10">
    <source>
        <dbReference type="Pfam" id="PF17763"/>
    </source>
</evidence>
<feature type="domain" description="L-asparaginase N-terminal" evidence="9">
    <location>
        <begin position="9"/>
        <end position="202"/>
    </location>
</feature>
<dbReference type="AlphaFoldDB" id="A0AAV5B014"/>